<dbReference type="SUPFAM" id="SSF52540">
    <property type="entry name" value="P-loop containing nucleoside triphosphate hydrolases"/>
    <property type="match status" value="1"/>
</dbReference>
<gene>
    <name evidence="3" type="ORF">Nkreftii_003525</name>
</gene>
<dbReference type="InterPro" id="IPR051162">
    <property type="entry name" value="T4SS_component"/>
</dbReference>
<sequence>MPKAKKTDSSAKAESASKKSTASTPVTSSLAEDFEKLGVFYMGRPYDLAAKQAKPGWLLYDSKDLVTHAVCVGMTGSGKTGLCLALLEEAAIDNIPAIIIDPKGDLGNLMLTFPSLSGEDFQPWINEDDARKKGLSPADYAKGQAELWAKGLASWQQDGARIQRLRDAADVAIYTPGSNAGLPVSILKSFTAPAADVREDTELLRERISTTVTSLLGLLGIEADPIQSREHILLSTILDQTWRKEEDLDLASLIQAIQSPPVSKIGVMDVESFFPSKDRFALAMKLNNLLAAPGFQAWLEGEALDIQSLMYTSAGKPRLAIFSIAHLNDAERMFFVTLLLSQIVGWMRAQSGTTSLRALLYMDEIFGYFPPVSNPPSKLPLMTMLKQARAFGLGVVLATQNPVDLDYKGLANTGTWFIGRLQTERDKARVLEGLEGASTSAGKKFDRGRMEQTLAGLGSRIFLMNNVHEDEPVVFETRWCLSYLRGPLTRTQIKALMEPIRRETLSVNREASSVRSEEKKPAPTPAASRFTSHSSRPMLPPDVPQHFVPLRGSKPDRNELVYAPMLLGSSQIRFSDSKSGVDSTQDVTVLAPIADGAVAVDWDKAIAAELAVADLERDPDEGAQFLALQASAGKVKSYADWSKDFGGWLFRTQKVELFKSPSTKEVSKAGESERDFRVRLQQTGRETRDKAVEALRQKYASKIAALQERIRRAELAKEKQQTESRASQMQAAISVGASILGAFMGRKTVSASNIGRATTAIRSASRVLKESKDVGAAEENVAALQQQLTALEVQFKSESEVLASATDPLNEKLETISIKPTKANIAVKLVALVWTPHWRDSNGQLTAAWQ</sequence>
<feature type="region of interest" description="Disordered" evidence="2">
    <location>
        <begin position="1"/>
        <end position="24"/>
    </location>
</feature>
<name>A0A7S8FHD5_9BACT</name>
<dbReference type="GO" id="GO:0005524">
    <property type="term" value="F:ATP binding"/>
    <property type="evidence" value="ECO:0007669"/>
    <property type="project" value="UniProtKB-KW"/>
</dbReference>
<feature type="region of interest" description="Disordered" evidence="2">
    <location>
        <begin position="507"/>
        <end position="540"/>
    </location>
</feature>
<evidence type="ECO:0000313" key="3">
    <source>
        <dbReference type="EMBL" id="QPD05751.1"/>
    </source>
</evidence>
<keyword evidence="1" id="KW-0175">Coiled coil</keyword>
<dbReference type="Gene3D" id="3.40.50.300">
    <property type="entry name" value="P-loop containing nucleotide triphosphate hydrolases"/>
    <property type="match status" value="2"/>
</dbReference>
<organism evidence="3 4">
    <name type="scientific">Candidatus Nitrospira kreftii</name>
    <dbReference type="NCBI Taxonomy" id="2652173"/>
    <lineage>
        <taxon>Bacteria</taxon>
        <taxon>Pseudomonadati</taxon>
        <taxon>Nitrospirota</taxon>
        <taxon>Nitrospiria</taxon>
        <taxon>Nitrospirales</taxon>
        <taxon>Nitrospiraceae</taxon>
        <taxon>Nitrospira</taxon>
    </lineage>
</organism>
<evidence type="ECO:0000313" key="4">
    <source>
        <dbReference type="Proteomes" id="UP000593737"/>
    </source>
</evidence>
<feature type="compositionally biased region" description="Basic and acidic residues" evidence="2">
    <location>
        <begin position="1"/>
        <end position="17"/>
    </location>
</feature>
<feature type="coiled-coil region" evidence="1">
    <location>
        <begin position="696"/>
        <end position="732"/>
    </location>
</feature>
<protein>
    <submittedName>
        <fullName evidence="3">ATP-binding protein</fullName>
    </submittedName>
</protein>
<evidence type="ECO:0000256" key="1">
    <source>
        <dbReference type="SAM" id="Coils"/>
    </source>
</evidence>
<dbReference type="InterPro" id="IPR027417">
    <property type="entry name" value="P-loop_NTPase"/>
</dbReference>
<dbReference type="AlphaFoldDB" id="A0A7S8FHD5"/>
<dbReference type="PANTHER" id="PTHR30121:SF6">
    <property type="entry name" value="SLR6007 PROTEIN"/>
    <property type="match status" value="1"/>
</dbReference>
<reference evidence="3 4" key="1">
    <citation type="journal article" date="2020" name="ISME J.">
        <title>Enrichment and physiological characterization of a novel comammox Nitrospira indicates ammonium inhibition of complete nitrification.</title>
        <authorList>
            <person name="Sakoula D."/>
            <person name="Koch H."/>
            <person name="Frank J."/>
            <person name="Jetten M.S.M."/>
            <person name="van Kessel M.A.H.J."/>
            <person name="Lucker S."/>
        </authorList>
    </citation>
    <scope>NUCLEOTIDE SEQUENCE [LARGE SCALE GENOMIC DNA]</scope>
    <source>
        <strain evidence="3">Comreactor17</strain>
    </source>
</reference>
<dbReference type="Proteomes" id="UP000593737">
    <property type="component" value="Chromosome"/>
</dbReference>
<dbReference type="PANTHER" id="PTHR30121">
    <property type="entry name" value="UNCHARACTERIZED PROTEIN YJGR-RELATED"/>
    <property type="match status" value="1"/>
</dbReference>
<evidence type="ECO:0000256" key="2">
    <source>
        <dbReference type="SAM" id="MobiDB-lite"/>
    </source>
</evidence>
<proteinExistence type="predicted"/>
<accession>A0A7S8FHD5</accession>
<dbReference type="KEGG" id="nkf:Nkreftii_003525"/>
<dbReference type="EMBL" id="CP047423">
    <property type="protein sequence ID" value="QPD05751.1"/>
    <property type="molecule type" value="Genomic_DNA"/>
</dbReference>
<keyword evidence="3" id="KW-0547">Nucleotide-binding</keyword>
<keyword evidence="3" id="KW-0067">ATP-binding</keyword>